<sequence>MEDHKSSTPVAEEENVFAAAQNFVRVLETNRNLPGDMRRILMDLNIQLSTMNLQSESRQGISKIEEQLSSVEEKLIRWESDQTMIWDSQESASEYLQAVDEVRRLAESLEALSLDKDENVSELLRQTHRVLQMSMARLEEEFSHILFQNRKSFEPEHKSFHSCATDLVDDNSIEYDSVESLRRDNSISEESIIDLVHADVIPDLKGIANLMISSKYDKECCQAYISTRKDALEERLSTLEMEKMSIEEVMRVDWSSLNLMIKKWMRAMKLFTRVYLASEKRLCDQIFGEYGSINPFCFVETSKASVLQLLSFSEAIAIGHLQPEKLFRILDMYEVLSDLLPDIDDLFPDEFGSFIKTECHEILKRLGESVVGTYSEFEKAVGSNPSITPFPGGGIHHLTKYVMNYIKFLIDYGDTLNLLLEGHNEEEHVKLIPKLNSVEEENEAASSSYSVTPMAHHLRSVTSVLESNLKNKADLYRDGSLQHFFLMNNIYYMVQKVKGSELRAFFGDGWIRQHNWKFQQHAMNYERATWSSILALLRDEGINNPGSNSASKTILKERFRSFNIAFEEVYKSQTGWLILDPQLREDLRISVSLKVVQAYRTFLGRHASQLDSERHIDRYIKYTADDLQNYLLDFFEGSQRSLHNSRRR</sequence>
<keyword evidence="3" id="KW-0653">Protein transport</keyword>
<keyword evidence="4" id="KW-0175">Coiled coil</keyword>
<dbReference type="EMBL" id="JADFTS010000004">
    <property type="protein sequence ID" value="KAF9608802.1"/>
    <property type="molecule type" value="Genomic_DNA"/>
</dbReference>
<evidence type="ECO:0000259" key="5">
    <source>
        <dbReference type="Pfam" id="PF03081"/>
    </source>
</evidence>
<dbReference type="GO" id="GO:0000145">
    <property type="term" value="C:exocyst"/>
    <property type="evidence" value="ECO:0007669"/>
    <property type="project" value="InterPro"/>
</dbReference>
<dbReference type="Gene3D" id="1.20.1280.170">
    <property type="entry name" value="Exocyst complex component Exo70"/>
    <property type="match status" value="1"/>
</dbReference>
<evidence type="ECO:0000256" key="4">
    <source>
        <dbReference type="SAM" id="Coils"/>
    </source>
</evidence>
<keyword evidence="7" id="KW-1185">Reference proteome</keyword>
<feature type="domain" description="Exocyst complex subunit Exo70 C-terminal" evidence="5">
    <location>
        <begin position="262"/>
        <end position="633"/>
    </location>
</feature>
<evidence type="ECO:0000256" key="3">
    <source>
        <dbReference type="RuleBase" id="RU365026"/>
    </source>
</evidence>
<dbReference type="InterPro" id="IPR016159">
    <property type="entry name" value="Cullin_repeat-like_dom_sf"/>
</dbReference>
<name>A0A835I355_9MAGN</name>
<dbReference type="OrthoDB" id="1922221at2759"/>
<keyword evidence="2 3" id="KW-0813">Transport</keyword>
<evidence type="ECO:0000313" key="6">
    <source>
        <dbReference type="EMBL" id="KAF9608802.1"/>
    </source>
</evidence>
<comment type="caution">
    <text evidence="6">The sequence shown here is derived from an EMBL/GenBank/DDBJ whole genome shotgun (WGS) entry which is preliminary data.</text>
</comment>
<dbReference type="InterPro" id="IPR004140">
    <property type="entry name" value="Exo70"/>
</dbReference>
<evidence type="ECO:0000256" key="1">
    <source>
        <dbReference type="ARBA" id="ARBA00006756"/>
    </source>
</evidence>
<proteinExistence type="inferred from homology"/>
<organism evidence="6 7">
    <name type="scientific">Coptis chinensis</name>
    <dbReference type="NCBI Taxonomy" id="261450"/>
    <lineage>
        <taxon>Eukaryota</taxon>
        <taxon>Viridiplantae</taxon>
        <taxon>Streptophyta</taxon>
        <taxon>Embryophyta</taxon>
        <taxon>Tracheophyta</taxon>
        <taxon>Spermatophyta</taxon>
        <taxon>Magnoliopsida</taxon>
        <taxon>Ranunculales</taxon>
        <taxon>Ranunculaceae</taxon>
        <taxon>Coptidoideae</taxon>
        <taxon>Coptis</taxon>
    </lineage>
</organism>
<feature type="coiled-coil region" evidence="4">
    <location>
        <begin position="61"/>
        <end position="141"/>
    </location>
</feature>
<comment type="function">
    <text evidence="3">Component of the exocyst complex.</text>
</comment>
<dbReference type="GO" id="GO:0005546">
    <property type="term" value="F:phosphatidylinositol-4,5-bisphosphate binding"/>
    <property type="evidence" value="ECO:0007669"/>
    <property type="project" value="InterPro"/>
</dbReference>
<accession>A0A835I355</accession>
<evidence type="ECO:0000313" key="7">
    <source>
        <dbReference type="Proteomes" id="UP000631114"/>
    </source>
</evidence>
<dbReference type="PANTHER" id="PTHR12542">
    <property type="entry name" value="EXOCYST COMPLEX PROTEIN EXO70"/>
    <property type="match status" value="1"/>
</dbReference>
<dbReference type="AlphaFoldDB" id="A0A835I355"/>
<dbReference type="Proteomes" id="UP000631114">
    <property type="component" value="Unassembled WGS sequence"/>
</dbReference>
<reference evidence="6 7" key="1">
    <citation type="submission" date="2020-10" db="EMBL/GenBank/DDBJ databases">
        <title>The Coptis chinensis genome and diversification of protoberbering-type alkaloids.</title>
        <authorList>
            <person name="Wang B."/>
            <person name="Shu S."/>
            <person name="Song C."/>
            <person name="Liu Y."/>
        </authorList>
    </citation>
    <scope>NUCLEOTIDE SEQUENCE [LARGE SCALE GENOMIC DNA]</scope>
    <source>
        <strain evidence="6">HL-2020</strain>
        <tissue evidence="6">Leaf</tissue>
    </source>
</reference>
<dbReference type="GO" id="GO:0015031">
    <property type="term" value="P:protein transport"/>
    <property type="evidence" value="ECO:0007669"/>
    <property type="project" value="UniProtKB-KW"/>
</dbReference>
<dbReference type="Pfam" id="PF20669">
    <property type="entry name" value="Exo70_N"/>
    <property type="match status" value="1"/>
</dbReference>
<keyword evidence="3" id="KW-0268">Exocytosis</keyword>
<dbReference type="SUPFAM" id="SSF74788">
    <property type="entry name" value="Cullin repeat-like"/>
    <property type="match status" value="1"/>
</dbReference>
<dbReference type="Pfam" id="PF03081">
    <property type="entry name" value="Exo70_C"/>
    <property type="match status" value="1"/>
</dbReference>
<protein>
    <recommendedName>
        <fullName evidence="3">Exocyst subunit Exo70 family protein</fullName>
    </recommendedName>
</protein>
<comment type="similarity">
    <text evidence="1 3">Belongs to the EXO70 family.</text>
</comment>
<dbReference type="InterPro" id="IPR046364">
    <property type="entry name" value="Exo70_C"/>
</dbReference>
<evidence type="ECO:0000256" key="2">
    <source>
        <dbReference type="ARBA" id="ARBA00022448"/>
    </source>
</evidence>
<dbReference type="PANTHER" id="PTHR12542:SF49">
    <property type="entry name" value="EXOCYST SUBUNIT EXO70 FAMILY PROTEIN"/>
    <property type="match status" value="1"/>
</dbReference>
<gene>
    <name evidence="6" type="ORF">IFM89_011840</name>
</gene>
<dbReference type="GO" id="GO:0006887">
    <property type="term" value="P:exocytosis"/>
    <property type="evidence" value="ECO:0007669"/>
    <property type="project" value="UniProtKB-KW"/>
</dbReference>